<dbReference type="EMBL" id="BMYO01000001">
    <property type="protein sequence ID" value="GHD57112.1"/>
    <property type="molecule type" value="Genomic_DNA"/>
</dbReference>
<sequence length="134" mass="15196">METIYTLTENHVTQLHELYQQESWTQGRSLEDTKKVVNGSQICIGLINEANDLVGFARVITDYTFKAMILDVIVRNQERGKGLGGKLLSTIKEHSQLVAVKHIELYCRPELLGFYSRHGFSTAIPMQLMRVSNA</sequence>
<dbReference type="InterPro" id="IPR000182">
    <property type="entry name" value="GNAT_dom"/>
</dbReference>
<dbReference type="PANTHER" id="PTHR43233">
    <property type="entry name" value="FAMILY N-ACETYLTRANSFERASE, PUTATIVE (AFU_ORTHOLOGUE AFUA_6G03350)-RELATED"/>
    <property type="match status" value="1"/>
</dbReference>
<dbReference type="Gene3D" id="3.40.630.30">
    <property type="match status" value="1"/>
</dbReference>
<organism evidence="2 3">
    <name type="scientific">Jeongeupia chitinilytica</name>
    <dbReference type="NCBI Taxonomy" id="1041641"/>
    <lineage>
        <taxon>Bacteria</taxon>
        <taxon>Pseudomonadati</taxon>
        <taxon>Pseudomonadota</taxon>
        <taxon>Betaproteobacteria</taxon>
        <taxon>Neisseriales</taxon>
        <taxon>Chitinibacteraceae</taxon>
        <taxon>Jeongeupia</taxon>
    </lineage>
</organism>
<dbReference type="PROSITE" id="PS51186">
    <property type="entry name" value="GNAT"/>
    <property type="match status" value="1"/>
</dbReference>
<protein>
    <submittedName>
        <fullName evidence="2">N-acetyltransferase</fullName>
    </submittedName>
</protein>
<dbReference type="InterPro" id="IPR016181">
    <property type="entry name" value="Acyl_CoA_acyltransferase"/>
</dbReference>
<name>A0ABQ3GWL4_9NEIS</name>
<comment type="caution">
    <text evidence="2">The sequence shown here is derived from an EMBL/GenBank/DDBJ whole genome shotgun (WGS) entry which is preliminary data.</text>
</comment>
<dbReference type="PANTHER" id="PTHR43233:SF1">
    <property type="entry name" value="FAMILY N-ACETYLTRANSFERASE, PUTATIVE (AFU_ORTHOLOGUE AFUA_6G03350)-RELATED"/>
    <property type="match status" value="1"/>
</dbReference>
<gene>
    <name evidence="2" type="ORF">GCM10007350_05300</name>
</gene>
<dbReference type="SUPFAM" id="SSF55729">
    <property type="entry name" value="Acyl-CoA N-acyltransferases (Nat)"/>
    <property type="match status" value="1"/>
</dbReference>
<dbReference type="Proteomes" id="UP000604737">
    <property type="component" value="Unassembled WGS sequence"/>
</dbReference>
<evidence type="ECO:0000313" key="3">
    <source>
        <dbReference type="Proteomes" id="UP000604737"/>
    </source>
</evidence>
<feature type="domain" description="N-acetyltransferase" evidence="1">
    <location>
        <begin position="2"/>
        <end position="134"/>
    </location>
</feature>
<dbReference type="RefSeq" id="WP_189458587.1">
    <property type="nucleotide sequence ID" value="NZ_BMYO01000001.1"/>
</dbReference>
<dbReference type="Pfam" id="PF00583">
    <property type="entry name" value="Acetyltransf_1"/>
    <property type="match status" value="1"/>
</dbReference>
<keyword evidence="3" id="KW-1185">Reference proteome</keyword>
<reference evidence="3" key="1">
    <citation type="journal article" date="2019" name="Int. J. Syst. Evol. Microbiol.">
        <title>The Global Catalogue of Microorganisms (GCM) 10K type strain sequencing project: providing services to taxonomists for standard genome sequencing and annotation.</title>
        <authorList>
            <consortium name="The Broad Institute Genomics Platform"/>
            <consortium name="The Broad Institute Genome Sequencing Center for Infectious Disease"/>
            <person name="Wu L."/>
            <person name="Ma J."/>
        </authorList>
    </citation>
    <scope>NUCLEOTIDE SEQUENCE [LARGE SCALE GENOMIC DNA]</scope>
    <source>
        <strain evidence="3">KCTC 23701</strain>
    </source>
</reference>
<proteinExistence type="predicted"/>
<dbReference type="CDD" id="cd04301">
    <property type="entry name" value="NAT_SF"/>
    <property type="match status" value="1"/>
</dbReference>
<dbReference type="InterPro" id="IPR053144">
    <property type="entry name" value="Acetyltransferase_Butenolide"/>
</dbReference>
<accession>A0ABQ3GWL4</accession>
<evidence type="ECO:0000313" key="2">
    <source>
        <dbReference type="EMBL" id="GHD57112.1"/>
    </source>
</evidence>
<evidence type="ECO:0000259" key="1">
    <source>
        <dbReference type="PROSITE" id="PS51186"/>
    </source>
</evidence>